<dbReference type="EMBL" id="LSRQ01006465">
    <property type="protein sequence ID" value="OAY66112.1"/>
    <property type="molecule type" value="Genomic_DNA"/>
</dbReference>
<evidence type="ECO:0000313" key="3">
    <source>
        <dbReference type="Proteomes" id="UP000092600"/>
    </source>
</evidence>
<evidence type="ECO:0000259" key="1">
    <source>
        <dbReference type="Pfam" id="PF12776"/>
    </source>
</evidence>
<name>A0A199UML3_ANACO</name>
<reference evidence="2 3" key="1">
    <citation type="journal article" date="2016" name="DNA Res.">
        <title>The draft genome of MD-2 pineapple using hybrid error correction of long reads.</title>
        <authorList>
            <person name="Redwan R.M."/>
            <person name="Saidin A."/>
            <person name="Kumar S.V."/>
        </authorList>
    </citation>
    <scope>NUCLEOTIDE SEQUENCE [LARGE SCALE GENOMIC DNA]</scope>
    <source>
        <strain evidence="3">cv. MD2</strain>
        <tissue evidence="2">Leaf</tissue>
    </source>
</reference>
<dbReference type="STRING" id="4615.A0A199UML3"/>
<dbReference type="AlphaFoldDB" id="A0A199UML3"/>
<organism evidence="2 3">
    <name type="scientific">Ananas comosus</name>
    <name type="common">Pineapple</name>
    <name type="synonym">Ananas ananas</name>
    <dbReference type="NCBI Taxonomy" id="4615"/>
    <lineage>
        <taxon>Eukaryota</taxon>
        <taxon>Viridiplantae</taxon>
        <taxon>Streptophyta</taxon>
        <taxon>Embryophyta</taxon>
        <taxon>Tracheophyta</taxon>
        <taxon>Spermatophyta</taxon>
        <taxon>Magnoliopsida</taxon>
        <taxon>Liliopsida</taxon>
        <taxon>Poales</taxon>
        <taxon>Bromeliaceae</taxon>
        <taxon>Bromelioideae</taxon>
        <taxon>Ananas</taxon>
    </lineage>
</organism>
<feature type="domain" description="Myb/SANT-like" evidence="1">
    <location>
        <begin position="23"/>
        <end position="117"/>
    </location>
</feature>
<feature type="non-terminal residue" evidence="2">
    <location>
        <position position="1"/>
    </location>
</feature>
<gene>
    <name evidence="2" type="ORF">ACMD2_25246</name>
</gene>
<sequence>REKPKVISGRKKIIITDRPSGIWNKEYDRLLINLLLTQISIGGEENILQGGEDFWCNIAAKFNESTSLQYEHKHLFKRFNSYRCDYPIVNRIRHHPKFSWDRQHNKVIATDAEWNEYIKQNPDAELYREKEMPHISLLEILFDKMKVLKLIVSNE</sequence>
<dbReference type="Pfam" id="PF12776">
    <property type="entry name" value="Myb_DNA-bind_3"/>
    <property type="match status" value="1"/>
</dbReference>
<evidence type="ECO:0000313" key="2">
    <source>
        <dbReference type="EMBL" id="OAY66112.1"/>
    </source>
</evidence>
<proteinExistence type="predicted"/>
<dbReference type="PANTHER" id="PTHR46929:SF3">
    <property type="entry name" value="MYB_SANT-LIKE DOMAIN-CONTAINING PROTEIN"/>
    <property type="match status" value="1"/>
</dbReference>
<comment type="caution">
    <text evidence="2">The sequence shown here is derived from an EMBL/GenBank/DDBJ whole genome shotgun (WGS) entry which is preliminary data.</text>
</comment>
<dbReference type="PANTHER" id="PTHR46929">
    <property type="entry name" value="EXPRESSED PROTEIN"/>
    <property type="match status" value="1"/>
</dbReference>
<protein>
    <submittedName>
        <fullName evidence="2">L10-interacting MYB domain-containing protein</fullName>
    </submittedName>
</protein>
<dbReference type="Proteomes" id="UP000092600">
    <property type="component" value="Unassembled WGS sequence"/>
</dbReference>
<dbReference type="InterPro" id="IPR024752">
    <property type="entry name" value="Myb/SANT-like_dom"/>
</dbReference>
<accession>A0A199UML3</accession>